<organism evidence="2 3">
    <name type="scientific">Allohahella marinimesophila</name>
    <dbReference type="NCBI Taxonomy" id="1054972"/>
    <lineage>
        <taxon>Bacteria</taxon>
        <taxon>Pseudomonadati</taxon>
        <taxon>Pseudomonadota</taxon>
        <taxon>Gammaproteobacteria</taxon>
        <taxon>Oceanospirillales</taxon>
        <taxon>Hahellaceae</taxon>
        <taxon>Allohahella</taxon>
    </lineage>
</organism>
<dbReference type="InterPro" id="IPR046348">
    <property type="entry name" value="SIS_dom_sf"/>
</dbReference>
<proteinExistence type="predicted"/>
<reference evidence="3" key="1">
    <citation type="journal article" date="2019" name="Int. J. Syst. Evol. Microbiol.">
        <title>The Global Catalogue of Microorganisms (GCM) 10K type strain sequencing project: providing services to taxonomists for standard genome sequencing and annotation.</title>
        <authorList>
            <consortium name="The Broad Institute Genomics Platform"/>
            <consortium name="The Broad Institute Genome Sequencing Center for Infectious Disease"/>
            <person name="Wu L."/>
            <person name="Ma J."/>
        </authorList>
    </citation>
    <scope>NUCLEOTIDE SEQUENCE [LARGE SCALE GENOMIC DNA]</scope>
    <source>
        <strain evidence="3">JCM 17555</strain>
    </source>
</reference>
<protein>
    <submittedName>
        <fullName evidence="2">Phosphoheptose isomerase</fullName>
    </submittedName>
</protein>
<comment type="caution">
    <text evidence="2">The sequence shown here is derived from an EMBL/GenBank/DDBJ whole genome shotgun (WGS) entry which is preliminary data.</text>
</comment>
<dbReference type="EMBL" id="BAABBO010000001">
    <property type="protein sequence ID" value="GAA3945066.1"/>
    <property type="molecule type" value="Genomic_DNA"/>
</dbReference>
<keyword evidence="2" id="KW-0413">Isomerase</keyword>
<evidence type="ECO:0000313" key="3">
    <source>
        <dbReference type="Proteomes" id="UP001501337"/>
    </source>
</evidence>
<dbReference type="InterPro" id="IPR050099">
    <property type="entry name" value="SIS_GmhA/DiaA_subfam"/>
</dbReference>
<keyword evidence="3" id="KW-1185">Reference proteome</keyword>
<dbReference type="RefSeq" id="WP_344802067.1">
    <property type="nucleotide sequence ID" value="NZ_BAABBO010000001.1"/>
</dbReference>
<evidence type="ECO:0000313" key="2">
    <source>
        <dbReference type="EMBL" id="GAA3945066.1"/>
    </source>
</evidence>
<dbReference type="GO" id="GO:0016853">
    <property type="term" value="F:isomerase activity"/>
    <property type="evidence" value="ECO:0007669"/>
    <property type="project" value="UniProtKB-KW"/>
</dbReference>
<sequence>MLSDEEPLDHSARSLLAGSIQALLDAADTLPLQITQAGDLLVASLLAEGRIITCGLHHAARSADYLAELLLYGFDKPQPSLPALALKSETRFLAFNEVGSAGDPEHSSVSPEAAFGARLAEAQADVFARQIRAFGHANDVLVLFSQDVSSEQIRRAVHTATDQGMQIIIISDEVWEEASEGLCLLSLNTGKAHLFQEMLALIVHGLYDRVERSLFGSGLETD</sequence>
<dbReference type="InterPro" id="IPR001347">
    <property type="entry name" value="SIS_dom"/>
</dbReference>
<dbReference type="SUPFAM" id="SSF53697">
    <property type="entry name" value="SIS domain"/>
    <property type="match status" value="1"/>
</dbReference>
<dbReference type="Gene3D" id="3.40.50.10490">
    <property type="entry name" value="Glucose-6-phosphate isomerase like protein, domain 1"/>
    <property type="match status" value="1"/>
</dbReference>
<dbReference type="PANTHER" id="PTHR30390:SF6">
    <property type="entry name" value="DNAA INITIATOR-ASSOCIATING PROTEIN DIAA"/>
    <property type="match status" value="1"/>
</dbReference>
<gene>
    <name evidence="2" type="ORF">GCM10022278_00330</name>
</gene>
<dbReference type="Proteomes" id="UP001501337">
    <property type="component" value="Unassembled WGS sequence"/>
</dbReference>
<name>A0ABP7NFC3_9GAMM</name>
<evidence type="ECO:0000259" key="1">
    <source>
        <dbReference type="PROSITE" id="PS51464"/>
    </source>
</evidence>
<dbReference type="PROSITE" id="PS51464">
    <property type="entry name" value="SIS"/>
    <property type="match status" value="1"/>
</dbReference>
<dbReference type="PANTHER" id="PTHR30390">
    <property type="entry name" value="SEDOHEPTULOSE 7-PHOSPHATE ISOMERASE / DNAA INITIATOR-ASSOCIATING FACTOR FOR REPLICATION INITIATION"/>
    <property type="match status" value="1"/>
</dbReference>
<feature type="domain" description="SIS" evidence="1">
    <location>
        <begin position="41"/>
        <end position="220"/>
    </location>
</feature>
<accession>A0ABP7NFC3</accession>